<dbReference type="PROSITE" id="PS50853">
    <property type="entry name" value="FN3"/>
    <property type="match status" value="1"/>
</dbReference>
<dbReference type="SUPFAM" id="SSF49265">
    <property type="entry name" value="Fibronectin type III"/>
    <property type="match status" value="1"/>
</dbReference>
<dbReference type="InterPro" id="IPR013783">
    <property type="entry name" value="Ig-like_fold"/>
</dbReference>
<dbReference type="CDD" id="cd00063">
    <property type="entry name" value="FN3"/>
    <property type="match status" value="1"/>
</dbReference>
<sequence>MAKWNQLVITDAGYQLSAQTLSGKQIQYTHAQTTNKDMSSMTSDELKAVTKLDSVVQDLSVGIVSVQDDHTVNVPVKVTNQDVTQDYLLCGLAIYAKPINSDDDGEILYGVAVADSPDLMVAQNGATVVGTSFRLKVHVGAADNVSIKITPDGSVSNEELEGVLKSYVLASDLSKQLPQDIAETGSDNTFTGANTFKQDPVDAAGDPYVTGAGAIAAAEGHFAKTSESGGVSVGGVELGVDDAGKLKYGDDLVLMANKPQAPGFTASMDFSVDKPQWTVTLPKIDGGASIVSTTVQYRKSGDTDWTSIQSAVTTLTGHVTGLMGNSEYEFRASVTNYAGDSPYSVMVTVKTMDDRIFGASWDMSSDPKLTRTDSAVGLVAGINGAKNDFDTVGPWAKMDKTIIDDKGNSFVRIPKLYIKKTQTDKLATWQVSLSKIDDSWYLPKCFWDFTNSKELDYVDVGRYQGTVASGLLQSKSGVTATASLTIGSFRADAKANGDGYQLLDIHVVDVWQVLFLIEFATLDSQSIMHGNLDNGSSGSAKTNGTGSNHAGSSGYATSTGPMDYRGIENMYGNLYQWTDGVNLTGANAWVCDDANKYQSDLFAAPYQALSYTTATGWISKMGYDSNHPFAQFATVASGSASTYYADYQYTTTGNTVAAYGDYWNGTDSNGGAFCWSLGDSSTYSDVSHGSRLVKKALG</sequence>
<name>A0ABW1TP00_9LACO</name>
<feature type="domain" description="Fibronectin type-III" evidence="1">
    <location>
        <begin position="258"/>
        <end position="354"/>
    </location>
</feature>
<dbReference type="InterPro" id="IPR036116">
    <property type="entry name" value="FN3_sf"/>
</dbReference>
<keyword evidence="3" id="KW-1185">Reference proteome</keyword>
<evidence type="ECO:0000313" key="2">
    <source>
        <dbReference type="EMBL" id="MFC6275593.1"/>
    </source>
</evidence>
<evidence type="ECO:0000259" key="1">
    <source>
        <dbReference type="PROSITE" id="PS50853"/>
    </source>
</evidence>
<organism evidence="2 3">
    <name type="scientific">Levilactobacillus tangyuanensis</name>
    <dbReference type="NCBI Taxonomy" id="2486021"/>
    <lineage>
        <taxon>Bacteria</taxon>
        <taxon>Bacillati</taxon>
        <taxon>Bacillota</taxon>
        <taxon>Bacilli</taxon>
        <taxon>Lactobacillales</taxon>
        <taxon>Lactobacillaceae</taxon>
        <taxon>Levilactobacillus</taxon>
    </lineage>
</organism>
<dbReference type="RefSeq" id="WP_125642795.1">
    <property type="nucleotide sequence ID" value="NZ_JBHSSJ010000012.1"/>
</dbReference>
<dbReference type="EMBL" id="JBHSSJ010000012">
    <property type="protein sequence ID" value="MFC6275593.1"/>
    <property type="molecule type" value="Genomic_DNA"/>
</dbReference>
<gene>
    <name evidence="2" type="ORF">ACFQET_08715</name>
</gene>
<accession>A0ABW1TP00</accession>
<dbReference type="Gene3D" id="2.60.40.10">
    <property type="entry name" value="Immunoglobulins"/>
    <property type="match status" value="1"/>
</dbReference>
<protein>
    <submittedName>
        <fullName evidence="2">Fibronectin type III domain-containing protein</fullName>
    </submittedName>
</protein>
<evidence type="ECO:0000313" key="3">
    <source>
        <dbReference type="Proteomes" id="UP001596191"/>
    </source>
</evidence>
<proteinExistence type="predicted"/>
<dbReference type="InterPro" id="IPR003961">
    <property type="entry name" value="FN3_dom"/>
</dbReference>
<reference evidence="3" key="1">
    <citation type="journal article" date="2019" name="Int. J. Syst. Evol. Microbiol.">
        <title>The Global Catalogue of Microorganisms (GCM) 10K type strain sequencing project: providing services to taxonomists for standard genome sequencing and annotation.</title>
        <authorList>
            <consortium name="The Broad Institute Genomics Platform"/>
            <consortium name="The Broad Institute Genome Sequencing Center for Infectious Disease"/>
            <person name="Wu L."/>
            <person name="Ma J."/>
        </authorList>
    </citation>
    <scope>NUCLEOTIDE SEQUENCE [LARGE SCALE GENOMIC DNA]</scope>
    <source>
        <strain evidence="3">CCM 8907</strain>
    </source>
</reference>
<comment type="caution">
    <text evidence="2">The sequence shown here is derived from an EMBL/GenBank/DDBJ whole genome shotgun (WGS) entry which is preliminary data.</text>
</comment>
<dbReference type="Proteomes" id="UP001596191">
    <property type="component" value="Unassembled WGS sequence"/>
</dbReference>